<comment type="caution">
    <text evidence="8">The sequence shown here is derived from an EMBL/GenBank/DDBJ whole genome shotgun (WGS) entry which is preliminary data.</text>
</comment>
<dbReference type="SUPFAM" id="SSF51064">
    <property type="entry name" value="Head domain of nucleotide exchange factor GrpE"/>
    <property type="match status" value="1"/>
</dbReference>
<comment type="similarity">
    <text evidence="1 3 5">Belongs to the GrpE family.</text>
</comment>
<evidence type="ECO:0000256" key="7">
    <source>
        <dbReference type="SAM" id="MobiDB-lite"/>
    </source>
</evidence>
<dbReference type="PROSITE" id="PS01071">
    <property type="entry name" value="GRPE"/>
    <property type="match status" value="1"/>
</dbReference>
<dbReference type="InterPro" id="IPR000740">
    <property type="entry name" value="GrpE"/>
</dbReference>
<feature type="compositionally biased region" description="Acidic residues" evidence="7">
    <location>
        <begin position="1"/>
        <end position="14"/>
    </location>
</feature>
<organism evidence="8 9">
    <name type="scientific">Methanocalculus taiwanensis</name>
    <dbReference type="NCBI Taxonomy" id="106207"/>
    <lineage>
        <taxon>Archaea</taxon>
        <taxon>Methanobacteriati</taxon>
        <taxon>Methanobacteriota</taxon>
        <taxon>Stenosarchaea group</taxon>
        <taxon>Methanomicrobia</taxon>
        <taxon>Methanomicrobiales</taxon>
        <taxon>Methanocalculaceae</taxon>
        <taxon>Methanocalculus</taxon>
    </lineage>
</organism>
<comment type="function">
    <text evidence="3 4">Participates actively in the response to hyperosmotic and heat shock by preventing the aggregation of stress-denatured proteins, in association with DnaK and GrpE. It is the nucleotide exchange factor for DnaK and may function as a thermosensor. Unfolded proteins bind initially to DnaJ; upon interaction with the DnaJ-bound protein, DnaK hydrolyzes its bound ATP, resulting in the formation of a stable complex. GrpE releases ADP from DnaK; ATP binding to DnaK triggers the release of the substrate protein, thus completing the reaction cycle. Several rounds of ATP-dependent interactions between DnaJ, DnaK and GrpE are required for fully efficient folding.</text>
</comment>
<dbReference type="EMBL" id="VOTZ01000003">
    <property type="protein sequence ID" value="MCQ1537872.1"/>
    <property type="molecule type" value="Genomic_DNA"/>
</dbReference>
<reference evidence="8 9" key="1">
    <citation type="submission" date="2019-08" db="EMBL/GenBank/DDBJ databases">
        <authorList>
            <person name="Chen S.-C."/>
            <person name="Lai M.-C."/>
            <person name="You Y.-T."/>
        </authorList>
    </citation>
    <scope>NUCLEOTIDE SEQUENCE [LARGE SCALE GENOMIC DNA]</scope>
    <source>
        <strain evidence="8 9">P2F9704a</strain>
    </source>
</reference>
<dbReference type="InterPro" id="IPR009012">
    <property type="entry name" value="GrpE_head"/>
</dbReference>
<evidence type="ECO:0000256" key="4">
    <source>
        <dbReference type="RuleBase" id="RU000639"/>
    </source>
</evidence>
<protein>
    <recommendedName>
        <fullName evidence="3 4">Protein GrpE</fullName>
    </recommendedName>
    <alternativeName>
        <fullName evidence="3">HSP-70 cofactor</fullName>
    </alternativeName>
</protein>
<evidence type="ECO:0000313" key="8">
    <source>
        <dbReference type="EMBL" id="MCQ1537872.1"/>
    </source>
</evidence>
<dbReference type="Gene3D" id="3.90.20.20">
    <property type="match status" value="1"/>
</dbReference>
<dbReference type="HAMAP" id="MF_01151">
    <property type="entry name" value="GrpE"/>
    <property type="match status" value="1"/>
</dbReference>
<keyword evidence="9" id="KW-1185">Reference proteome</keyword>
<dbReference type="AlphaFoldDB" id="A0ABD4THU6"/>
<name>A0ABD4THU6_9EURY</name>
<dbReference type="RefSeq" id="WP_255331802.1">
    <property type="nucleotide sequence ID" value="NZ_VOTZ01000003.1"/>
</dbReference>
<dbReference type="PANTHER" id="PTHR21237:SF23">
    <property type="entry name" value="GRPE PROTEIN HOMOLOG, MITOCHONDRIAL"/>
    <property type="match status" value="1"/>
</dbReference>
<evidence type="ECO:0000256" key="2">
    <source>
        <dbReference type="ARBA" id="ARBA00023186"/>
    </source>
</evidence>
<keyword evidence="3" id="KW-0963">Cytoplasm</keyword>
<dbReference type="Gene3D" id="2.30.22.10">
    <property type="entry name" value="Head domain of nucleotide exchange factor GrpE"/>
    <property type="match status" value="1"/>
</dbReference>
<keyword evidence="3 4" id="KW-0346">Stress response</keyword>
<dbReference type="PRINTS" id="PR00773">
    <property type="entry name" value="GRPEPROTEIN"/>
</dbReference>
<comment type="subcellular location">
    <subcellularLocation>
        <location evidence="3">Cytoplasm</location>
    </subcellularLocation>
</comment>
<feature type="coiled-coil region" evidence="6">
    <location>
        <begin position="28"/>
        <end position="55"/>
    </location>
</feature>
<keyword evidence="6" id="KW-0175">Coiled coil</keyword>
<proteinExistence type="inferred from homology"/>
<evidence type="ECO:0000256" key="5">
    <source>
        <dbReference type="RuleBase" id="RU004478"/>
    </source>
</evidence>
<keyword evidence="2 3" id="KW-0143">Chaperone</keyword>
<dbReference type="Pfam" id="PF01025">
    <property type="entry name" value="GrpE"/>
    <property type="match status" value="1"/>
</dbReference>
<dbReference type="PANTHER" id="PTHR21237">
    <property type="entry name" value="GRPE PROTEIN"/>
    <property type="match status" value="1"/>
</dbReference>
<evidence type="ECO:0000256" key="6">
    <source>
        <dbReference type="SAM" id="Coils"/>
    </source>
</evidence>
<dbReference type="InterPro" id="IPR013805">
    <property type="entry name" value="GrpE_CC"/>
</dbReference>
<sequence length="173" mass="19765">MEADETERQEEDMNTESAASDAGAGDELRVAQARCEELNDKYLRLAADFENYKKRTARETEQIIRFANERLALEFLEILDNLERALKAEDADLKEGLSQIHKLFLSILERNGITPIKCTNARFNPNEHEAIAHIPSDYEEGYIIDEVCRGYCMHDKVIRCAKVAVSKGKQNNE</sequence>
<evidence type="ECO:0000313" key="9">
    <source>
        <dbReference type="Proteomes" id="UP001524383"/>
    </source>
</evidence>
<dbReference type="GO" id="GO:0005737">
    <property type="term" value="C:cytoplasm"/>
    <property type="evidence" value="ECO:0007669"/>
    <property type="project" value="UniProtKB-SubCell"/>
</dbReference>
<dbReference type="CDD" id="cd00446">
    <property type="entry name" value="GrpE"/>
    <property type="match status" value="1"/>
</dbReference>
<evidence type="ECO:0000256" key="1">
    <source>
        <dbReference type="ARBA" id="ARBA00009054"/>
    </source>
</evidence>
<accession>A0ABD4THU6</accession>
<gene>
    <name evidence="3" type="primary">grpE</name>
    <name evidence="8" type="ORF">FTO68_02570</name>
</gene>
<dbReference type="Proteomes" id="UP001524383">
    <property type="component" value="Unassembled WGS sequence"/>
</dbReference>
<feature type="region of interest" description="Disordered" evidence="7">
    <location>
        <begin position="1"/>
        <end position="26"/>
    </location>
</feature>
<evidence type="ECO:0000256" key="3">
    <source>
        <dbReference type="HAMAP-Rule" id="MF_01151"/>
    </source>
</evidence>
<dbReference type="SUPFAM" id="SSF58014">
    <property type="entry name" value="Coiled-coil domain of nucleotide exchange factor GrpE"/>
    <property type="match status" value="1"/>
</dbReference>
<comment type="subunit">
    <text evidence="3">Homodimer.</text>
</comment>